<feature type="region of interest" description="Disordered" evidence="1">
    <location>
        <begin position="1"/>
        <end position="23"/>
    </location>
</feature>
<dbReference type="OrthoDB" id="8238936at2"/>
<comment type="caution">
    <text evidence="2">The sequence shown here is derived from an EMBL/GenBank/DDBJ whole genome shotgun (WGS) entry which is preliminary data.</text>
</comment>
<dbReference type="RefSeq" id="WP_063709046.1">
    <property type="nucleotide sequence ID" value="NZ_LUUB01000129.1"/>
</dbReference>
<keyword evidence="3" id="KW-1185">Reference proteome</keyword>
<feature type="region of interest" description="Disordered" evidence="1">
    <location>
        <begin position="78"/>
        <end position="100"/>
    </location>
</feature>
<proteinExistence type="predicted"/>
<dbReference type="AlphaFoldDB" id="A0A176Y745"/>
<reference evidence="2 3" key="1">
    <citation type="submission" date="2016-03" db="EMBL/GenBank/DDBJ databases">
        <title>Draft Genome Sequence of the Strain BR 10245 (Bradyrhizobium sp.) isolated from nodules of Centrolobium paraense.</title>
        <authorList>
            <person name="Simoes-Araujo J.L.Sr."/>
            <person name="Barauna A.C."/>
            <person name="Silva K."/>
            <person name="Zilli J.E."/>
        </authorList>
    </citation>
    <scope>NUCLEOTIDE SEQUENCE [LARGE SCALE GENOMIC DNA]</scope>
    <source>
        <strain evidence="2 3">BR 10245</strain>
    </source>
</reference>
<accession>A0A176Y745</accession>
<dbReference type="Proteomes" id="UP000076959">
    <property type="component" value="Unassembled WGS sequence"/>
</dbReference>
<evidence type="ECO:0000313" key="3">
    <source>
        <dbReference type="Proteomes" id="UP000076959"/>
    </source>
</evidence>
<gene>
    <name evidence="2" type="ORF">AYJ54_36320</name>
</gene>
<organism evidence="2 3">
    <name type="scientific">Bradyrhizobium centrolobii</name>
    <dbReference type="NCBI Taxonomy" id="1505087"/>
    <lineage>
        <taxon>Bacteria</taxon>
        <taxon>Pseudomonadati</taxon>
        <taxon>Pseudomonadota</taxon>
        <taxon>Alphaproteobacteria</taxon>
        <taxon>Hyphomicrobiales</taxon>
        <taxon>Nitrobacteraceae</taxon>
        <taxon>Bradyrhizobium</taxon>
    </lineage>
</organism>
<evidence type="ECO:0000256" key="1">
    <source>
        <dbReference type="SAM" id="MobiDB-lite"/>
    </source>
</evidence>
<evidence type="ECO:0000313" key="2">
    <source>
        <dbReference type="EMBL" id="OAE96748.1"/>
    </source>
</evidence>
<dbReference type="STRING" id="1505087.AYJ54_36320"/>
<protein>
    <submittedName>
        <fullName evidence="2">Uncharacterized protein</fullName>
    </submittedName>
</protein>
<dbReference type="EMBL" id="LUUB01000129">
    <property type="protein sequence ID" value="OAE96748.1"/>
    <property type="molecule type" value="Genomic_DNA"/>
</dbReference>
<name>A0A176Y745_9BRAD</name>
<sequence>MPSYPDNPGWKAAGTSEDAAQEITSHAKTVRGRVLGFLTKRHPGAFSADEIAAALDENILTVRPRVSELRRSDLIEPTGERRANKSGMSATCWRAKGGAS</sequence>